<organism evidence="5 6">
    <name type="scientific">Streptococcus gallinaceus</name>
    <dbReference type="NCBI Taxonomy" id="165758"/>
    <lineage>
        <taxon>Bacteria</taxon>
        <taxon>Bacillati</taxon>
        <taxon>Bacillota</taxon>
        <taxon>Bacilli</taxon>
        <taxon>Lactobacillales</taxon>
        <taxon>Streptococcaceae</taxon>
        <taxon>Streptococcus</taxon>
    </lineage>
</organism>
<evidence type="ECO:0000313" key="6">
    <source>
        <dbReference type="Proteomes" id="UP001549055"/>
    </source>
</evidence>
<name>A0ABV2JNH8_9STRE</name>
<sequence length="196" mass="21587">MKALGMIETYGFIGSVEAADVMLKCADVSLLGTEKVSGGLYYISITGDIGAVKTAVDAGAEAVRRLGENHLQGAHVIPRPDDQLAELHHPVAATLEIVTEESVEQETADVEQEIATSPASIEIRKHEPTTVEQTDEGLTFKQYKRKLERTKASELRDLISVNAHLDIAEEQLNSLVRRDMIALLLEDFKVQHKQKK</sequence>
<dbReference type="SUPFAM" id="SSF143414">
    <property type="entry name" value="CcmK-like"/>
    <property type="match status" value="1"/>
</dbReference>
<evidence type="ECO:0000256" key="1">
    <source>
        <dbReference type="ARBA" id="ARBA00024322"/>
    </source>
</evidence>
<dbReference type="PANTHER" id="PTHR33941:SF11">
    <property type="entry name" value="BACTERIAL MICROCOMPARTMENT SHELL PROTEIN PDUJ"/>
    <property type="match status" value="1"/>
</dbReference>
<keyword evidence="6" id="KW-1185">Reference proteome</keyword>
<comment type="caution">
    <text evidence="5">The sequence shown here is derived from an EMBL/GenBank/DDBJ whole genome shotgun (WGS) entry which is preliminary data.</text>
</comment>
<dbReference type="CDD" id="cd07045">
    <property type="entry name" value="BMC_CcmK_like"/>
    <property type="match status" value="1"/>
</dbReference>
<dbReference type="InterPro" id="IPR037233">
    <property type="entry name" value="CcmK-like_sf"/>
</dbReference>
<dbReference type="InterPro" id="IPR000249">
    <property type="entry name" value="BMC_dom"/>
</dbReference>
<feature type="domain" description="BMC" evidence="4">
    <location>
        <begin position="3"/>
        <end position="89"/>
    </location>
</feature>
<accession>A0ABV2JNH8</accession>
<dbReference type="Gene3D" id="3.30.70.1710">
    <property type="match status" value="1"/>
</dbReference>
<dbReference type="InterPro" id="IPR050575">
    <property type="entry name" value="BMC_shell"/>
</dbReference>
<keyword evidence="2" id="KW-1283">Bacterial microcompartment</keyword>
<dbReference type="SMART" id="SM00877">
    <property type="entry name" value="BMC"/>
    <property type="match status" value="1"/>
</dbReference>
<protein>
    <submittedName>
        <fullName evidence="5">Microcompartment protein CcmL/EutN</fullName>
    </submittedName>
</protein>
<reference evidence="5 6" key="1">
    <citation type="submission" date="2024-06" db="EMBL/GenBank/DDBJ databases">
        <title>Genomic Encyclopedia of Type Strains, Phase IV (KMG-IV): sequencing the most valuable type-strain genomes for metagenomic binning, comparative biology and taxonomic classification.</title>
        <authorList>
            <person name="Goeker M."/>
        </authorList>
    </citation>
    <scope>NUCLEOTIDE SEQUENCE [LARGE SCALE GENOMIC DNA]</scope>
    <source>
        <strain evidence="5 6">DSM 15349</strain>
    </source>
</reference>
<gene>
    <name evidence="5" type="ORF">ABID27_001158</name>
</gene>
<dbReference type="InterPro" id="IPR044872">
    <property type="entry name" value="CcmK/CsoS1_BMC"/>
</dbReference>
<evidence type="ECO:0000259" key="4">
    <source>
        <dbReference type="PROSITE" id="PS51930"/>
    </source>
</evidence>
<dbReference type="PROSITE" id="PS51930">
    <property type="entry name" value="BMC_2"/>
    <property type="match status" value="1"/>
</dbReference>
<proteinExistence type="inferred from homology"/>
<dbReference type="EMBL" id="JBEPMK010000003">
    <property type="protein sequence ID" value="MET3644534.1"/>
    <property type="molecule type" value="Genomic_DNA"/>
</dbReference>
<dbReference type="PANTHER" id="PTHR33941">
    <property type="entry name" value="PROPANEDIOL UTILIZATION PROTEIN PDUA"/>
    <property type="match status" value="1"/>
</dbReference>
<evidence type="ECO:0000256" key="2">
    <source>
        <dbReference type="ARBA" id="ARBA00024446"/>
    </source>
</evidence>
<dbReference type="Pfam" id="PF00936">
    <property type="entry name" value="BMC"/>
    <property type="match status" value="1"/>
</dbReference>
<evidence type="ECO:0000256" key="3">
    <source>
        <dbReference type="PROSITE-ProRule" id="PRU01278"/>
    </source>
</evidence>
<dbReference type="Proteomes" id="UP001549055">
    <property type="component" value="Unassembled WGS sequence"/>
</dbReference>
<comment type="similarity">
    <text evidence="3">Belongs to the bacterial microcompartments protein family.</text>
</comment>
<evidence type="ECO:0000313" key="5">
    <source>
        <dbReference type="EMBL" id="MET3644534.1"/>
    </source>
</evidence>
<comment type="subcellular location">
    <subcellularLocation>
        <location evidence="1">Bacterial microcompartment</location>
    </subcellularLocation>
</comment>
<dbReference type="RefSeq" id="WP_354280883.1">
    <property type="nucleotide sequence ID" value="NZ_JBEPMK010000003.1"/>
</dbReference>